<dbReference type="SUPFAM" id="SSF57783">
    <property type="entry name" value="Zinc beta-ribbon"/>
    <property type="match status" value="1"/>
</dbReference>
<dbReference type="PANTHER" id="PTHR30313">
    <property type="entry name" value="DNA PRIMASE"/>
    <property type="match status" value="1"/>
</dbReference>
<keyword evidence="7" id="KW-0863">Zinc-finger</keyword>
<dbReference type="InterPro" id="IPR034151">
    <property type="entry name" value="TOPRIM_DnaG_bac"/>
</dbReference>
<protein>
    <recommendedName>
        <fullName evidence="12 13">DNA primase</fullName>
        <ecNumber evidence="12">2.7.7.101</ecNumber>
    </recommendedName>
</protein>
<dbReference type="RefSeq" id="WP_406854425.1">
    <property type="nucleotide sequence ID" value="NZ_CP157484.1"/>
</dbReference>
<feature type="compositionally biased region" description="Gly residues" evidence="14">
    <location>
        <begin position="425"/>
        <end position="453"/>
    </location>
</feature>
<dbReference type="InterPro" id="IPR002694">
    <property type="entry name" value="Znf_CHC2"/>
</dbReference>
<evidence type="ECO:0000256" key="2">
    <source>
        <dbReference type="ARBA" id="ARBA00022515"/>
    </source>
</evidence>
<dbReference type="Pfam" id="PF01807">
    <property type="entry name" value="Zn_ribbon_DnaG"/>
    <property type="match status" value="1"/>
</dbReference>
<dbReference type="GO" id="GO:0008270">
    <property type="term" value="F:zinc ion binding"/>
    <property type="evidence" value="ECO:0007669"/>
    <property type="project" value="UniProtKB-KW"/>
</dbReference>
<evidence type="ECO:0000256" key="6">
    <source>
        <dbReference type="ARBA" id="ARBA00022723"/>
    </source>
</evidence>
<evidence type="ECO:0000313" key="16">
    <source>
        <dbReference type="EMBL" id="XBO37602.1"/>
    </source>
</evidence>
<evidence type="ECO:0000256" key="11">
    <source>
        <dbReference type="ARBA" id="ARBA00023163"/>
    </source>
</evidence>
<dbReference type="Pfam" id="PF13662">
    <property type="entry name" value="Toprim_4"/>
    <property type="match status" value="1"/>
</dbReference>
<evidence type="ECO:0000256" key="12">
    <source>
        <dbReference type="HAMAP-Rule" id="MF_00974"/>
    </source>
</evidence>
<keyword evidence="1 12" id="KW-0240">DNA-directed RNA polymerase</keyword>
<keyword evidence="5 12" id="KW-0235">DNA replication</keyword>
<dbReference type="InterPro" id="IPR006171">
    <property type="entry name" value="TOPRIM_dom"/>
</dbReference>
<comment type="subunit">
    <text evidence="12">Monomer. Interacts with DnaB.</text>
</comment>
<dbReference type="Pfam" id="PF10410">
    <property type="entry name" value="DnaB_bind"/>
    <property type="match status" value="1"/>
</dbReference>
<dbReference type="EMBL" id="CP157484">
    <property type="protein sequence ID" value="XBO37602.1"/>
    <property type="molecule type" value="Genomic_DNA"/>
</dbReference>
<dbReference type="AlphaFoldDB" id="A0AAU7JBJ3"/>
<evidence type="ECO:0000256" key="3">
    <source>
        <dbReference type="ARBA" id="ARBA00022679"/>
    </source>
</evidence>
<dbReference type="InterPro" id="IPR037068">
    <property type="entry name" value="DNA_primase_core_N_sf"/>
</dbReference>
<sequence length="652" mass="70685">MKFPPGILDEIRARLPVSEVVGKRVRLAKAGREWKGLSPFNAERSPSFFVNDQKGFFHDFSSGKHGDIFAFVMETEGVAFPEAVEKLAGLAGVTLPKASREAEEQERKARSLHEVMALAAAFFESQLESKAGLKARAYCEGRGLGGEIRKRFGLGYAAPDKHALRDHLAGKGVAVEAMIETGLLVHGDDVPVPFDRFRDRLMFPICDVRGRVIAFGGRALAADVPAKYLNSPETTLFHKGAVLYNHHNARKPAHDKGTVIAVEGYVDVIAMAMAGFPHAVAPLGTALTPEQLTLLWRMADEPILCFDGDKAGRRAAFRAIDVALPLLEPGKSVRFALLPEGQDPDDLARSGGGQAIARVLDGASPMVEILWTREVEAGPLDTPERKAMLEKRLRALLAGIRDEDLRKHYRAEMEARLRQLSPRSGGYGQQSGPQQGGYGQGGRGQGFAAGRGGARGRDPRRQGGFSGEPVRASESLSRSALFSKTPTVSPREALILAALVAHPDLLASQAEALLELDLAHPDTNRLRQALVDLDADRAAGGADVSRETLELRGIGPLLARVEAAVRPGDRWCLDSGADPVEVRESLRQATTLHHKARTLHKELGMAEMAFAQDESEASLAWIRDLRLQLSAIDGMEAEIERGGRDDDLTSRP</sequence>
<comment type="catalytic activity">
    <reaction evidence="12">
        <text>ssDNA + n NTP = ssDNA/pppN(pN)n-1 hybrid + (n-1) diphosphate.</text>
        <dbReference type="EC" id="2.7.7.101"/>
    </reaction>
</comment>
<dbReference type="Gene3D" id="3.90.580.10">
    <property type="entry name" value="Zinc finger, CHC2-type domain"/>
    <property type="match status" value="1"/>
</dbReference>
<dbReference type="PANTHER" id="PTHR30313:SF2">
    <property type="entry name" value="DNA PRIMASE"/>
    <property type="match status" value="1"/>
</dbReference>
<dbReference type="GO" id="GO:0006269">
    <property type="term" value="P:DNA replication, synthesis of primer"/>
    <property type="evidence" value="ECO:0007669"/>
    <property type="project" value="UniProtKB-UniRule"/>
</dbReference>
<dbReference type="CDD" id="cd03364">
    <property type="entry name" value="TOPRIM_DnaG_primases"/>
    <property type="match status" value="1"/>
</dbReference>
<keyword evidence="8 13" id="KW-0862">Zinc</keyword>
<feature type="region of interest" description="Disordered" evidence="14">
    <location>
        <begin position="418"/>
        <end position="483"/>
    </location>
</feature>
<feature type="compositionally biased region" description="Polar residues" evidence="14">
    <location>
        <begin position="474"/>
        <end position="483"/>
    </location>
</feature>
<dbReference type="GO" id="GO:0003899">
    <property type="term" value="F:DNA-directed RNA polymerase activity"/>
    <property type="evidence" value="ECO:0007669"/>
    <property type="project" value="UniProtKB-UniRule"/>
</dbReference>
<keyword evidence="4 12" id="KW-0548">Nucleotidyltransferase</keyword>
<dbReference type="Gene3D" id="3.90.980.10">
    <property type="entry name" value="DNA primase, catalytic core, N-terminal domain"/>
    <property type="match status" value="1"/>
</dbReference>
<gene>
    <name evidence="12 16" type="primary">dnaG</name>
    <name evidence="16" type="ORF">ABEG18_17985</name>
</gene>
<dbReference type="InterPro" id="IPR030846">
    <property type="entry name" value="DnaG_bac"/>
</dbReference>
<evidence type="ECO:0000256" key="1">
    <source>
        <dbReference type="ARBA" id="ARBA00022478"/>
    </source>
</evidence>
<dbReference type="SMART" id="SM00400">
    <property type="entry name" value="ZnF_CHCC"/>
    <property type="match status" value="1"/>
</dbReference>
<comment type="function">
    <text evidence="12 13">RNA polymerase that catalyzes the synthesis of short RNA molecules used as primers for DNA polymerase during DNA replication.</text>
</comment>
<keyword evidence="11 12" id="KW-0804">Transcription</keyword>
<evidence type="ECO:0000256" key="8">
    <source>
        <dbReference type="ARBA" id="ARBA00022833"/>
    </source>
</evidence>
<keyword evidence="10 12" id="KW-0238">DNA-binding</keyword>
<evidence type="ECO:0000256" key="13">
    <source>
        <dbReference type="PIRNR" id="PIRNR002811"/>
    </source>
</evidence>
<dbReference type="GO" id="GO:0005737">
    <property type="term" value="C:cytoplasm"/>
    <property type="evidence" value="ECO:0007669"/>
    <property type="project" value="TreeGrafter"/>
</dbReference>
<dbReference type="PIRSF" id="PIRSF002811">
    <property type="entry name" value="DnaG"/>
    <property type="match status" value="1"/>
</dbReference>
<keyword evidence="3 12" id="KW-0808">Transferase</keyword>
<dbReference type="InterPro" id="IPR050219">
    <property type="entry name" value="DnaG_primase"/>
</dbReference>
<evidence type="ECO:0000256" key="10">
    <source>
        <dbReference type="ARBA" id="ARBA00023125"/>
    </source>
</evidence>
<dbReference type="EC" id="2.7.7.101" evidence="12"/>
<dbReference type="SUPFAM" id="SSF56731">
    <property type="entry name" value="DNA primase core"/>
    <property type="match status" value="1"/>
</dbReference>
<dbReference type="NCBIfam" id="TIGR01391">
    <property type="entry name" value="dnaG"/>
    <property type="match status" value="1"/>
</dbReference>
<evidence type="ECO:0000256" key="9">
    <source>
        <dbReference type="ARBA" id="ARBA00022842"/>
    </source>
</evidence>
<evidence type="ECO:0000256" key="7">
    <source>
        <dbReference type="ARBA" id="ARBA00022771"/>
    </source>
</evidence>
<keyword evidence="9" id="KW-0460">Magnesium</keyword>
<evidence type="ECO:0000256" key="5">
    <source>
        <dbReference type="ARBA" id="ARBA00022705"/>
    </source>
</evidence>
<dbReference type="SMART" id="SM00493">
    <property type="entry name" value="TOPRIM"/>
    <property type="match status" value="1"/>
</dbReference>
<dbReference type="PROSITE" id="PS50880">
    <property type="entry name" value="TOPRIM"/>
    <property type="match status" value="1"/>
</dbReference>
<dbReference type="FunFam" id="3.40.1360.10:FF:000002">
    <property type="entry name" value="DNA primase"/>
    <property type="match status" value="1"/>
</dbReference>
<dbReference type="GO" id="GO:0000428">
    <property type="term" value="C:DNA-directed RNA polymerase complex"/>
    <property type="evidence" value="ECO:0007669"/>
    <property type="project" value="UniProtKB-KW"/>
</dbReference>
<dbReference type="FunFam" id="3.90.980.10:FF:000001">
    <property type="entry name" value="DNA primase"/>
    <property type="match status" value="1"/>
</dbReference>
<proteinExistence type="inferred from homology"/>
<dbReference type="GO" id="GO:0003677">
    <property type="term" value="F:DNA binding"/>
    <property type="evidence" value="ECO:0007669"/>
    <property type="project" value="UniProtKB-KW"/>
</dbReference>
<evidence type="ECO:0000259" key="15">
    <source>
        <dbReference type="PROSITE" id="PS50880"/>
    </source>
</evidence>
<evidence type="ECO:0000256" key="14">
    <source>
        <dbReference type="SAM" id="MobiDB-lite"/>
    </source>
</evidence>
<dbReference type="Gene3D" id="3.40.1360.10">
    <property type="match status" value="1"/>
</dbReference>
<dbReference type="Pfam" id="PF08275">
    <property type="entry name" value="DNAG_N"/>
    <property type="match status" value="1"/>
</dbReference>
<comment type="similarity">
    <text evidence="12 13">Belongs to the DnaG primase family.</text>
</comment>
<evidence type="ECO:0000256" key="4">
    <source>
        <dbReference type="ARBA" id="ARBA00022695"/>
    </source>
</evidence>
<keyword evidence="2 12" id="KW-0639">Primosome</keyword>
<feature type="domain" description="Toprim" evidence="15">
    <location>
        <begin position="257"/>
        <end position="339"/>
    </location>
</feature>
<accession>A0AAU7JBJ3</accession>
<reference evidence="16" key="1">
    <citation type="submission" date="2024-05" db="EMBL/GenBank/DDBJ databases">
        <authorList>
            <person name="Kim S."/>
            <person name="Heo J."/>
            <person name="Choi H."/>
            <person name="Choi Y."/>
            <person name="Kwon S.-W."/>
            <person name="Kim Y."/>
        </authorList>
    </citation>
    <scope>NUCLEOTIDE SEQUENCE</scope>
    <source>
        <strain evidence="16">KACC 23698</strain>
    </source>
</reference>
<comment type="cofactor">
    <cofactor evidence="13">
        <name>Zn(2+)</name>
        <dbReference type="ChEBI" id="CHEBI:29105"/>
    </cofactor>
    <text evidence="13">Binds 1 zinc ion per monomer.</text>
</comment>
<dbReference type="InterPro" id="IPR006295">
    <property type="entry name" value="DNA_primase_DnaG"/>
</dbReference>
<dbReference type="InterPro" id="IPR036977">
    <property type="entry name" value="DNA_primase_Znf_CHC2"/>
</dbReference>
<name>A0AAU7JBJ3_9HYPH</name>
<dbReference type="HAMAP" id="MF_00974">
    <property type="entry name" value="DNA_primase_DnaG"/>
    <property type="match status" value="1"/>
</dbReference>
<keyword evidence="6 13" id="KW-0479">Metal-binding</keyword>
<dbReference type="InterPro" id="IPR019475">
    <property type="entry name" value="DNA_primase_DnaB-bd"/>
</dbReference>
<dbReference type="GO" id="GO:1990077">
    <property type="term" value="C:primosome complex"/>
    <property type="evidence" value="ECO:0007669"/>
    <property type="project" value="UniProtKB-KW"/>
</dbReference>
<dbReference type="InterPro" id="IPR013264">
    <property type="entry name" value="DNAG_N"/>
</dbReference>
<comment type="caution">
    <text evidence="12">Lacks conserved residue(s) required for the propagation of feature annotation.</text>
</comment>
<organism evidence="16">
    <name type="scientific">Alsobacter sp. KACC 23698</name>
    <dbReference type="NCBI Taxonomy" id="3149229"/>
    <lineage>
        <taxon>Bacteria</taxon>
        <taxon>Pseudomonadati</taxon>
        <taxon>Pseudomonadota</taxon>
        <taxon>Alphaproteobacteria</taxon>
        <taxon>Hyphomicrobiales</taxon>
        <taxon>Alsobacteraceae</taxon>
        <taxon>Alsobacter</taxon>
    </lineage>
</organism>